<dbReference type="CDD" id="cd07989">
    <property type="entry name" value="LPLAT_AGPAT-like"/>
    <property type="match status" value="1"/>
</dbReference>
<evidence type="ECO:0000313" key="6">
    <source>
        <dbReference type="EMBL" id="MCP3729518.1"/>
    </source>
</evidence>
<dbReference type="GO" id="GO:0006654">
    <property type="term" value="P:phosphatidic acid biosynthetic process"/>
    <property type="evidence" value="ECO:0007669"/>
    <property type="project" value="TreeGrafter"/>
</dbReference>
<dbReference type="SUPFAM" id="SSF69593">
    <property type="entry name" value="Glycerol-3-phosphate (1)-acyltransferase"/>
    <property type="match status" value="1"/>
</dbReference>
<dbReference type="Proteomes" id="UP001139451">
    <property type="component" value="Unassembled WGS sequence"/>
</dbReference>
<evidence type="ECO:0000256" key="1">
    <source>
        <dbReference type="ARBA" id="ARBA00005189"/>
    </source>
</evidence>
<keyword evidence="4" id="KW-0472">Membrane</keyword>
<keyword evidence="4" id="KW-0812">Transmembrane</keyword>
<dbReference type="InterPro" id="IPR002123">
    <property type="entry name" value="Plipid/glycerol_acylTrfase"/>
</dbReference>
<comment type="caution">
    <text evidence="6">The sequence shown here is derived from an EMBL/GenBank/DDBJ whole genome shotgun (WGS) entry which is preliminary data.</text>
</comment>
<dbReference type="PANTHER" id="PTHR10434">
    <property type="entry name" value="1-ACYL-SN-GLYCEROL-3-PHOSPHATE ACYLTRANSFERASE"/>
    <property type="match status" value="1"/>
</dbReference>
<evidence type="ECO:0000259" key="5">
    <source>
        <dbReference type="SMART" id="SM00563"/>
    </source>
</evidence>
<organism evidence="6 7">
    <name type="scientific">Sphingomonas tagetis</name>
    <dbReference type="NCBI Taxonomy" id="2949092"/>
    <lineage>
        <taxon>Bacteria</taxon>
        <taxon>Pseudomonadati</taxon>
        <taxon>Pseudomonadota</taxon>
        <taxon>Alphaproteobacteria</taxon>
        <taxon>Sphingomonadales</taxon>
        <taxon>Sphingomonadaceae</taxon>
        <taxon>Sphingomonas</taxon>
    </lineage>
</organism>
<evidence type="ECO:0000256" key="2">
    <source>
        <dbReference type="ARBA" id="ARBA00022679"/>
    </source>
</evidence>
<dbReference type="EMBL" id="JAMLDX010000002">
    <property type="protein sequence ID" value="MCP3729518.1"/>
    <property type="molecule type" value="Genomic_DNA"/>
</dbReference>
<proteinExistence type="predicted"/>
<dbReference type="AlphaFoldDB" id="A0A9X2HES9"/>
<comment type="pathway">
    <text evidence="1">Lipid metabolism.</text>
</comment>
<feature type="domain" description="Phospholipid/glycerol acyltransferase" evidence="5">
    <location>
        <begin position="70"/>
        <end position="184"/>
    </location>
</feature>
<sequence length="231" mass="25082">MADWLRNIVFGLVFYGVSVPIVLGAPVAALFGTPFLRRYCMGWTGYGVWCARVILGIHIRVEGEMVAGPALYAAKHESMFETMALANYLGTPAVVMKQELGQIPAWGWAARGYGAVIVNREASAKALRRMMTEAQGALAEGRSILIFPEGTRVGVGETPPLRSGFAGLYRVLKLPVVPVALDSGRVWPRKGLKRPGVVTMRFFPPIPPGLPREQVEDDTHAAINALQNPEA</sequence>
<evidence type="ECO:0000313" key="7">
    <source>
        <dbReference type="Proteomes" id="UP001139451"/>
    </source>
</evidence>
<feature type="transmembrane region" description="Helical" evidence="4">
    <location>
        <begin position="12"/>
        <end position="31"/>
    </location>
</feature>
<reference evidence="6" key="1">
    <citation type="submission" date="2022-05" db="EMBL/GenBank/DDBJ databases">
        <title>Sphingomonas sp. strain MG17 Genome sequencing and assembly.</title>
        <authorList>
            <person name="Kim I."/>
        </authorList>
    </citation>
    <scope>NUCLEOTIDE SEQUENCE</scope>
    <source>
        <strain evidence="6">MG17</strain>
    </source>
</reference>
<dbReference type="Pfam" id="PF01553">
    <property type="entry name" value="Acyltransferase"/>
    <property type="match status" value="1"/>
</dbReference>
<evidence type="ECO:0000256" key="4">
    <source>
        <dbReference type="SAM" id="Phobius"/>
    </source>
</evidence>
<keyword evidence="3 6" id="KW-0012">Acyltransferase</keyword>
<keyword evidence="4" id="KW-1133">Transmembrane helix</keyword>
<keyword evidence="2" id="KW-0808">Transferase</keyword>
<dbReference type="GO" id="GO:0003841">
    <property type="term" value="F:1-acylglycerol-3-phosphate O-acyltransferase activity"/>
    <property type="evidence" value="ECO:0007669"/>
    <property type="project" value="TreeGrafter"/>
</dbReference>
<protein>
    <submittedName>
        <fullName evidence="6">1-acyl-sn-glycerol-3-phosphate acyltransferase</fullName>
    </submittedName>
</protein>
<gene>
    <name evidence="6" type="ORF">M9978_03670</name>
</gene>
<keyword evidence="7" id="KW-1185">Reference proteome</keyword>
<dbReference type="PANTHER" id="PTHR10434:SF11">
    <property type="entry name" value="1-ACYL-SN-GLYCEROL-3-PHOSPHATE ACYLTRANSFERASE"/>
    <property type="match status" value="1"/>
</dbReference>
<evidence type="ECO:0000256" key="3">
    <source>
        <dbReference type="ARBA" id="ARBA00023315"/>
    </source>
</evidence>
<name>A0A9X2HES9_9SPHN</name>
<accession>A0A9X2HES9</accession>
<dbReference type="RefSeq" id="WP_254291504.1">
    <property type="nucleotide sequence ID" value="NZ_JAMLDX010000002.1"/>
</dbReference>
<dbReference type="SMART" id="SM00563">
    <property type="entry name" value="PlsC"/>
    <property type="match status" value="1"/>
</dbReference>